<evidence type="ECO:0000256" key="3">
    <source>
        <dbReference type="ARBA" id="ARBA00022679"/>
    </source>
</evidence>
<dbReference type="GO" id="GO:0032259">
    <property type="term" value="P:methylation"/>
    <property type="evidence" value="ECO:0007669"/>
    <property type="project" value="UniProtKB-KW"/>
</dbReference>
<dbReference type="Pfam" id="PF02636">
    <property type="entry name" value="Methyltransf_28"/>
    <property type="match status" value="1"/>
</dbReference>
<evidence type="ECO:0000256" key="4">
    <source>
        <dbReference type="ARBA" id="ARBA00023128"/>
    </source>
</evidence>
<gene>
    <name evidence="5" type="ORF">UFOPK2975_00929</name>
</gene>
<dbReference type="Gene3D" id="3.40.50.12710">
    <property type="match status" value="1"/>
</dbReference>
<sequence>MPSAADEISAAIAAAGGAIPFSEYMQLALYGEGGFYTTGGRAGRRGGDFITSPEVGPLFGTVIARALDTWWKELGSPSRFDVVECGAGPGTLARSILAAQPECADAMHYVAVEIAASQRALHPQGIESRETLPDGPITGVIMANELLDNLPFRLFVFDGSWMEAFVSLATGGQFVEVLRTPDAVPSCLPLNAPLGSRAPIQDAAASWVRDCLSKINHGRLLLFDYCSTSTAEIALTPWREWLRTYRDQVRGAHYLTEPGSQDITAQVLLDQLTTGFTTSAQSDFLKHWGINELVNEGADHWENMKHAPDITAMKMRSRSNEATALTDLSGLGAFTALSWQK</sequence>
<dbReference type="InterPro" id="IPR003788">
    <property type="entry name" value="NDUFAF7"/>
</dbReference>
<comment type="subcellular location">
    <subcellularLocation>
        <location evidence="1">Mitochondrion</location>
    </subcellularLocation>
</comment>
<dbReference type="SUPFAM" id="SSF53335">
    <property type="entry name" value="S-adenosyl-L-methionine-dependent methyltransferases"/>
    <property type="match status" value="1"/>
</dbReference>
<evidence type="ECO:0000313" key="5">
    <source>
        <dbReference type="EMBL" id="CAB4795403.1"/>
    </source>
</evidence>
<keyword evidence="3" id="KW-0808">Transferase</keyword>
<keyword evidence="4" id="KW-0496">Mitochondrion</keyword>
<dbReference type="GO" id="GO:0035243">
    <property type="term" value="F:protein-arginine omega-N symmetric methyltransferase activity"/>
    <property type="evidence" value="ECO:0007669"/>
    <property type="project" value="TreeGrafter"/>
</dbReference>
<keyword evidence="2" id="KW-0489">Methyltransferase</keyword>
<protein>
    <submittedName>
        <fullName evidence="5">Unannotated protein</fullName>
    </submittedName>
</protein>
<dbReference type="InterPro" id="IPR029063">
    <property type="entry name" value="SAM-dependent_MTases_sf"/>
</dbReference>
<name>A0A6J6XI09_9ZZZZ</name>
<dbReference type="PANTHER" id="PTHR12049">
    <property type="entry name" value="PROTEIN ARGININE METHYLTRANSFERASE NDUFAF7, MITOCHONDRIAL"/>
    <property type="match status" value="1"/>
</dbReference>
<dbReference type="EMBL" id="CAFAAG010000070">
    <property type="protein sequence ID" value="CAB4795403.1"/>
    <property type="molecule type" value="Genomic_DNA"/>
</dbReference>
<organism evidence="5">
    <name type="scientific">freshwater metagenome</name>
    <dbReference type="NCBI Taxonomy" id="449393"/>
    <lineage>
        <taxon>unclassified sequences</taxon>
        <taxon>metagenomes</taxon>
        <taxon>ecological metagenomes</taxon>
    </lineage>
</organism>
<accession>A0A6J6XI09</accession>
<dbReference type="InterPro" id="IPR038375">
    <property type="entry name" value="NDUFAF7_sf"/>
</dbReference>
<dbReference type="GO" id="GO:0005739">
    <property type="term" value="C:mitochondrion"/>
    <property type="evidence" value="ECO:0007669"/>
    <property type="project" value="UniProtKB-SubCell"/>
</dbReference>
<evidence type="ECO:0000256" key="1">
    <source>
        <dbReference type="ARBA" id="ARBA00004173"/>
    </source>
</evidence>
<proteinExistence type="predicted"/>
<dbReference type="AlphaFoldDB" id="A0A6J6XI09"/>
<evidence type="ECO:0000256" key="2">
    <source>
        <dbReference type="ARBA" id="ARBA00022603"/>
    </source>
</evidence>
<reference evidence="5" key="1">
    <citation type="submission" date="2020-05" db="EMBL/GenBank/DDBJ databases">
        <authorList>
            <person name="Chiriac C."/>
            <person name="Salcher M."/>
            <person name="Ghai R."/>
            <person name="Kavagutti S V."/>
        </authorList>
    </citation>
    <scope>NUCLEOTIDE SEQUENCE</scope>
</reference>
<dbReference type="PANTHER" id="PTHR12049:SF7">
    <property type="entry name" value="PROTEIN ARGININE METHYLTRANSFERASE NDUFAF7, MITOCHONDRIAL"/>
    <property type="match status" value="1"/>
</dbReference>